<dbReference type="GO" id="GO:0007166">
    <property type="term" value="P:cell surface receptor signaling pathway"/>
    <property type="evidence" value="ECO:0007669"/>
    <property type="project" value="InterPro"/>
</dbReference>
<dbReference type="GO" id="GO:0007420">
    <property type="term" value="P:brain development"/>
    <property type="evidence" value="ECO:0007669"/>
    <property type="project" value="UniProtKB-ARBA"/>
</dbReference>
<evidence type="ECO:0000256" key="26">
    <source>
        <dbReference type="ARBA" id="ARBA00023136"/>
    </source>
</evidence>
<evidence type="ECO:0000256" key="8">
    <source>
        <dbReference type="ARBA" id="ARBA00010933"/>
    </source>
</evidence>
<evidence type="ECO:0000256" key="41">
    <source>
        <dbReference type="SAM" id="Phobius"/>
    </source>
</evidence>
<dbReference type="InterPro" id="IPR040950">
    <property type="entry name" value="ADGRG1_GAIN_A"/>
</dbReference>
<feature type="transmembrane region" description="Helical" evidence="41">
    <location>
        <begin position="434"/>
        <end position="451"/>
    </location>
</feature>
<dbReference type="GO" id="GO:0035295">
    <property type="term" value="P:tube development"/>
    <property type="evidence" value="ECO:0007669"/>
    <property type="project" value="UniProtKB-ARBA"/>
</dbReference>
<keyword evidence="24 39" id="KW-0175">Coiled coil</keyword>
<dbReference type="FunFam" id="1.20.1070.10:FF:000222">
    <property type="entry name" value="Adhesion G protein-coupled receptor G3"/>
    <property type="match status" value="1"/>
</dbReference>
<dbReference type="GO" id="GO:0031514">
    <property type="term" value="C:motile cilium"/>
    <property type="evidence" value="ECO:0007669"/>
    <property type="project" value="UniProtKB-SubCell"/>
</dbReference>
<evidence type="ECO:0000256" key="12">
    <source>
        <dbReference type="ARBA" id="ARBA00022490"/>
    </source>
</evidence>
<dbReference type="FunFam" id="2.60.220.50:FF:000014">
    <property type="entry name" value="Adhesion G-protein coupled receptor G1"/>
    <property type="match status" value="1"/>
</dbReference>
<keyword evidence="15 41" id="KW-0812">Transmembrane</keyword>
<evidence type="ECO:0000256" key="7">
    <source>
        <dbReference type="ARBA" id="ARBA00010738"/>
    </source>
</evidence>
<evidence type="ECO:0000256" key="23">
    <source>
        <dbReference type="ARBA" id="ARBA00023040"/>
    </source>
</evidence>
<evidence type="ECO:0000256" key="1">
    <source>
        <dbReference type="ARBA" id="ARBA00004230"/>
    </source>
</evidence>
<comment type="caution">
    <text evidence="44">The sequence shown here is derived from an EMBL/GenBank/DDBJ whole genome shotgun (WGS) entry which is preliminary data.</text>
</comment>
<feature type="transmembrane region" description="Helical" evidence="41">
    <location>
        <begin position="1139"/>
        <end position="1160"/>
    </location>
</feature>
<evidence type="ECO:0000313" key="45">
    <source>
        <dbReference type="Proteomes" id="UP000308365"/>
    </source>
</evidence>
<keyword evidence="22 41" id="KW-1133">Transmembrane helix</keyword>
<evidence type="ECO:0000256" key="32">
    <source>
        <dbReference type="ARBA" id="ARBA00023273"/>
    </source>
</evidence>
<dbReference type="Pfam" id="PF18619">
    <property type="entry name" value="GAIN_A"/>
    <property type="match status" value="1"/>
</dbReference>
<evidence type="ECO:0000256" key="38">
    <source>
        <dbReference type="ARBA" id="ARBA00093505"/>
    </source>
</evidence>
<sequence length="2193" mass="249981">ARGGGPREDFRFCGQRNQTQNSSLHYKRTSELHISIKNTEEALAVHAPFPGAHLAPRSFPHPRGLYHFCLYWNRHAGKLHLRYGKSDFVLSNQASDLLCFRQQEESLAEGAPLFATSVSSWWNPQNTSLPSAAGFIFSFHSSGEPGKVSEEWKSVIQAPPLKTSHSASVDTCELKRDLQRLSQFLKHPRKSSRRPPFTPTDQQLQSLESKLTSVSFTGDTVSFEEDLVNATVWKLQPTASLQDLRIHSQREGEQSEILEYSVLLPRELFQKTKGQRQEAEKRLLLVDFSSQALFQDKNSSQVLGEKVLGIVVQNTKVANLSEPMVLTFQHQPQPKNVTLQCVFWVEDLTLSSPGSWSDVGCETIRRETQTSCLCNHLTYFAVLMVTSVEVDAIHKHYLTLLSYVGCVISAMACVLTIAAYLCSRRKSRDYTVKVHMNLLLAVFLLDVSFLLSEPVALAGSEAACRASAIFLHFSLLACLSWMGLEGYNLYRLVVEVFGTYVPGYLLKLGIVGWGFPIFLVTLVALVDVNNYGPIILAVHRTPESVIYPSMCWIRDSLVSHVTNLGLFSLVFLFNVAMLGTMVVQIVRLRPHAQKWPHVLTLLGLSLVLGLPWALVFFSFASGTFQLVVLYFFSIITSFQGFLIFLWYWSMRLQAREQLGQYQAPYQLGQHLVQPHLGRQPPADVVMGRGETRNTARLHILTFHNPTDGAMEQEGRGRGHRKRQRCGHGAGWGRLGRAWELRDVQLRGSGRRGPGWPGMVTRGALGVLLLLHLASDQKNSTTMHEESRQPCKGLINANRFDNFGLEDTAKCFSACAQSGNESCNLGNLQRYWLNYEIHLVEKSLTETVNMSFLKALVKNINTNISEDLHFSLTPSQIPKQVTEDEHRHPDRVRLPRSLFGSLQGNRPVVRLAITILNVGSGNVFKGPRLSLEDDSSVLNNHVVGLSLGHINVTGLAEPLEITFSHQHQPPNVTLSCVFWDVTKGSSGDWASRGCSTDVGVNRTICRCDHLTFFALLLRPILDQVTVKALTRISQAGCGTSMIFLAFTVALYAFLRFSQQRLNSEDVPKIHVALSVSLFLLNLAFFINVGHGLKGSSAACWARGAVFHYFLLCAFTWMGLEAFHLYLLVIKVFNTYFGHYFLKLSLVGWGLPALIVIGAGSANSYGPYAIRDKKNTATLELCWFCEKTAISALYVTVHGYFLVTFLFSAVVLGLVALKIFTLSSATAGKEKWQHWKGFLTLLGLSSLVGVTWGLAILTPLGLSTTYVFALFTSLQGVFIFCWFVVLYFPSQSTVTSSSGTARADQVLTVMLVAPSWSEVGHSECIYSSYRDLISRQSETQQMEVLKEKVEEEEEAERAERAEKMMRPMEVRKEDTTRTQEMLRDLERKLSEIEVSIPEKPSTFTKDAIDTSKLPLSYQSNTPKEEHLLQVADNFSRQYSHLCPDRVPLFLYPVNECNVPKFVSTTIRPTLMPYPELYNWDTCAQFVSDFLSAVPLPDPLKPPSYLYSSTMVLKHQEGNCFDFSTLLCSVLLGAGYDAYCVYGYGSQDLCHMDLTREVCPLTVKPKEMVKEEEKAPPKKYAVKPPRDLTSRFEREQEVKRQEGVKAEEEKRLKPGERLAEQESAKTDPLHGLRVHSWVLVLSGKREVPESFFIDPFTARSYSTQDDHFLGIESLWNHKNYWVNMQDCWNCCKDLVFDLGDPVRWEYLLLETDKPLLSLTEEEDDGTNDDDDAENLGKEDEDKSFDMPCSWVERIEISPEAFETRCPNGKKVIQYKRARLEKWAPYLNNNGLVCRLTTYEDLECTKILEIKEWFQNREDMLELKHINKVTGLNIDYFKPGHPQALRVHSYTSMQPEMDRVMEFYEKVRVDGLIKREETPRTMTEYYQGRPDLLSYRHVNFGPRIKKLALNSAESNPRPVVKITERFFRNPAKPADEDVAERVFLILDERIQLRYHCREDHLTASKREFLWRTEGDSKGNKIIMMPDMCLSFEVEPMEHTKKLLYQYEAMMKVKNEEKLARHQAWESELEVLEILKLREEEEEARALTISIYDTKRNEKSKEYREAMAEAQLDYLAPFLAQLPPGEKLTRWQAVRLKDECLSDFKQRLIDKANLIQARFEKETQELQKQQQWYQENQVTLTPEDEDLYLSYCSQAMFRIRVLEQRLNRHKELAPLKYLALEEKLYKDPRLVELLKVFV</sequence>
<proteinExistence type="inferred from homology"/>
<evidence type="ECO:0000256" key="13">
    <source>
        <dbReference type="ARBA" id="ARBA00022525"/>
    </source>
</evidence>
<organism evidence="44 45">
    <name type="scientific">Monodon monoceros</name>
    <name type="common">Narwhal</name>
    <name type="synonym">Ceratodon monodon</name>
    <dbReference type="NCBI Taxonomy" id="40151"/>
    <lineage>
        <taxon>Eukaryota</taxon>
        <taxon>Metazoa</taxon>
        <taxon>Chordata</taxon>
        <taxon>Craniata</taxon>
        <taxon>Vertebrata</taxon>
        <taxon>Euteleostomi</taxon>
        <taxon>Mammalia</taxon>
        <taxon>Eutheria</taxon>
        <taxon>Laurasiatheria</taxon>
        <taxon>Artiodactyla</taxon>
        <taxon>Whippomorpha</taxon>
        <taxon>Cetacea</taxon>
        <taxon>Odontoceti</taxon>
        <taxon>Monodontidae</taxon>
        <taxon>Monodon</taxon>
    </lineage>
</organism>
<feature type="domain" description="G-protein coupled receptors family 2 profile 2" evidence="43">
    <location>
        <begin position="398"/>
        <end position="651"/>
    </location>
</feature>
<protein>
    <recommendedName>
        <fullName evidence="36">Adhesion G protein-coupled receptor G3</fullName>
    </recommendedName>
    <alternativeName>
        <fullName evidence="9">Adhesion G-protein coupled receptor G1</fullName>
    </alternativeName>
    <alternativeName>
        <fullName evidence="33">G-protein coupled receptor 56</fullName>
    </alternativeName>
    <alternativeName>
        <fullName evidence="37">G-protein coupled receptor 97</fullName>
    </alternativeName>
</protein>
<dbReference type="GO" id="GO:0160221">
    <property type="term" value="P:Rho-activating G protein-coupled receptor signaling pathway"/>
    <property type="evidence" value="ECO:0007669"/>
    <property type="project" value="UniProtKB-ARBA"/>
</dbReference>
<keyword evidence="17" id="KW-0221">Differentiation</keyword>
<dbReference type="GO" id="GO:0005576">
    <property type="term" value="C:extracellular region"/>
    <property type="evidence" value="ECO:0007669"/>
    <property type="project" value="UniProtKB-SubCell"/>
</dbReference>
<evidence type="ECO:0000256" key="24">
    <source>
        <dbReference type="ARBA" id="ARBA00023054"/>
    </source>
</evidence>
<comment type="similarity">
    <text evidence="6">Belongs to the G-protein coupled receptor 2 family. Adhesion G-protein coupled receptor (ADGR) subfamily.</text>
</comment>
<dbReference type="GO" id="GO:0045121">
    <property type="term" value="C:membrane raft"/>
    <property type="evidence" value="ECO:0007669"/>
    <property type="project" value="UniProtKB-SubCell"/>
</dbReference>
<feature type="transmembrane region" description="Helical" evidence="41">
    <location>
        <begin position="1031"/>
        <end position="1053"/>
    </location>
</feature>
<dbReference type="FunFam" id="1.20.1070.10:FF:000117">
    <property type="entry name" value="adhesion G-protein coupled receptor G1"/>
    <property type="match status" value="1"/>
</dbReference>
<dbReference type="PROSITE" id="PS50261">
    <property type="entry name" value="G_PROTEIN_RECEP_F2_4"/>
    <property type="match status" value="2"/>
</dbReference>
<dbReference type="InterPro" id="IPR000203">
    <property type="entry name" value="GPS"/>
</dbReference>
<evidence type="ECO:0000256" key="22">
    <source>
        <dbReference type="ARBA" id="ARBA00022989"/>
    </source>
</evidence>
<evidence type="ECO:0000256" key="39">
    <source>
        <dbReference type="SAM" id="Coils"/>
    </source>
</evidence>
<comment type="subunit">
    <text evidence="35">Heterodimer of 2 chains generated by proteolytic processing; the large extracellular N-terminal fragment and the membrane-bound C-terminal fragment predominantly remain associated and non-covalently linked. Interacts with PRTN3; this interaction induces the activation of PAR2. Interacts with GNAO1 (when palmitoylated).</text>
</comment>
<evidence type="ECO:0000256" key="18">
    <source>
        <dbReference type="ARBA" id="ARBA00022843"/>
    </source>
</evidence>
<evidence type="ECO:0000259" key="43">
    <source>
        <dbReference type="PROSITE" id="PS50261"/>
    </source>
</evidence>
<dbReference type="PRINTS" id="PR00249">
    <property type="entry name" value="GPCRSECRETIN"/>
</dbReference>
<comment type="subunit">
    <text evidence="34">Component of the nexin-dynein regulatory complex (N-DRC). Interacts with TCTE1/DRC5. Interacts with DRC3 and GAS8/DRC4.</text>
</comment>
<evidence type="ECO:0000256" key="30">
    <source>
        <dbReference type="ARBA" id="ARBA00023212"/>
    </source>
</evidence>
<dbReference type="GO" id="GO:0004930">
    <property type="term" value="F:G protein-coupled receptor activity"/>
    <property type="evidence" value="ECO:0007669"/>
    <property type="project" value="UniProtKB-KW"/>
</dbReference>
<evidence type="ECO:0000256" key="14">
    <source>
        <dbReference type="ARBA" id="ARBA00022674"/>
    </source>
</evidence>
<comment type="subunit">
    <text evidence="38">Heterodimer of 2 chains generated by proteolytic processing; the large extracellular N-terminal fragment (ADGRG1 NT) and the membrane-bound C-terminal fragment (ADGRG1-CT) predominantly remain associated and non-covalently linked. ADGRG1 NT self-associates in a trans-trans manner; the homophilic interaction enhances receptor signaling. Interacts with TGM2. Interacts with heparin; leading to the reduction of ADGRG1 shedding. Interacts with COL3A1. Part of a GPCR-tetraspanin complex at least consisting of ADGRG1, CD81, eventually CD9, and GNA11 in which CD81 is enhancing the association of ADGRG1 with GNA11.</text>
</comment>
<dbReference type="SUPFAM" id="SSF54001">
    <property type="entry name" value="Cysteine proteinases"/>
    <property type="match status" value="1"/>
</dbReference>
<evidence type="ECO:0000256" key="10">
    <source>
        <dbReference type="ARBA" id="ARBA00022473"/>
    </source>
</evidence>
<gene>
    <name evidence="44" type="ORF">EI555_013441</name>
</gene>
<feature type="region of interest" description="Disordered" evidence="40">
    <location>
        <begin position="708"/>
        <end position="727"/>
    </location>
</feature>
<dbReference type="EMBL" id="RWIC01000390">
    <property type="protein sequence ID" value="TKC44532.1"/>
    <property type="molecule type" value="Genomic_DNA"/>
</dbReference>
<comment type="subcellular location">
    <subcellularLocation>
        <location evidence="5">Cell membrane</location>
        <topology evidence="5">Multi-pass membrane protein</topology>
    </subcellularLocation>
    <subcellularLocation>
        <location evidence="1">Cell projection</location>
        <location evidence="1">Cilium</location>
        <location evidence="1">Flagellum</location>
    </subcellularLocation>
    <subcellularLocation>
        <location evidence="3">Cytoplasm</location>
        <location evidence="3">Cytoskeleton</location>
        <location evidence="3">Cilium axoneme</location>
    </subcellularLocation>
    <subcellularLocation>
        <location evidence="2">Membrane raft</location>
    </subcellularLocation>
    <subcellularLocation>
        <location evidence="4">Secreted</location>
    </subcellularLocation>
</comment>
<evidence type="ECO:0000256" key="16">
    <source>
        <dbReference type="ARBA" id="ARBA00022729"/>
    </source>
</evidence>
<dbReference type="GO" id="GO:0005886">
    <property type="term" value="C:plasma membrane"/>
    <property type="evidence" value="ECO:0007669"/>
    <property type="project" value="UniProtKB-SubCell"/>
</dbReference>
<dbReference type="GO" id="GO:0009967">
    <property type="term" value="P:positive regulation of signal transduction"/>
    <property type="evidence" value="ECO:0007669"/>
    <property type="project" value="UniProtKB-ARBA"/>
</dbReference>
<comment type="similarity">
    <text evidence="8">Belongs to the G-protein coupled receptor 2 family. LN-TM7 subfamily.</text>
</comment>
<dbReference type="InterPro" id="IPR057244">
    <property type="entry name" value="GAIN_B"/>
</dbReference>
<evidence type="ECO:0000256" key="34">
    <source>
        <dbReference type="ARBA" id="ARBA00046717"/>
    </source>
</evidence>
<keyword evidence="26 41" id="KW-0472">Membrane</keyword>
<keyword evidence="10" id="KW-0217">Developmental protein</keyword>
<keyword evidence="11" id="KW-1003">Cell membrane</keyword>
<keyword evidence="16" id="KW-0732">Signal</keyword>
<keyword evidence="21" id="KW-0524">Neurogenesis</keyword>
<evidence type="ECO:0000256" key="37">
    <source>
        <dbReference type="ARBA" id="ARBA00083930"/>
    </source>
</evidence>
<evidence type="ECO:0000256" key="6">
    <source>
        <dbReference type="ARBA" id="ARBA00007343"/>
    </source>
</evidence>
<dbReference type="GO" id="GO:0030154">
    <property type="term" value="P:cell differentiation"/>
    <property type="evidence" value="ECO:0007669"/>
    <property type="project" value="UniProtKB-KW"/>
</dbReference>
<dbReference type="FunFam" id="2.60.220.50:FF:000023">
    <property type="entry name" value="Adhesion G protein-coupled receptor G3"/>
    <property type="match status" value="1"/>
</dbReference>
<keyword evidence="30" id="KW-0206">Cytoskeleton</keyword>
<dbReference type="SMART" id="SM00303">
    <property type="entry name" value="GPS"/>
    <property type="match status" value="2"/>
</dbReference>
<dbReference type="GO" id="GO:0005930">
    <property type="term" value="C:axoneme"/>
    <property type="evidence" value="ECO:0007669"/>
    <property type="project" value="UniProtKB-SubCell"/>
</dbReference>
<feature type="transmembrane region" description="Helical" evidence="41">
    <location>
        <begin position="1105"/>
        <end position="1127"/>
    </location>
</feature>
<dbReference type="GO" id="GO:0030317">
    <property type="term" value="P:flagellated sperm motility"/>
    <property type="evidence" value="ECO:0007669"/>
    <property type="project" value="TreeGrafter"/>
</dbReference>
<keyword evidence="29" id="KW-0325">Glycoprotein</keyword>
<dbReference type="Pfam" id="PF01825">
    <property type="entry name" value="GPS"/>
    <property type="match status" value="2"/>
</dbReference>
<keyword evidence="12" id="KW-0963">Cytoplasm</keyword>
<feature type="region of interest" description="Disordered" evidence="40">
    <location>
        <begin position="1715"/>
        <end position="1741"/>
    </location>
</feature>
<evidence type="ECO:0000256" key="4">
    <source>
        <dbReference type="ARBA" id="ARBA00004613"/>
    </source>
</evidence>
<evidence type="ECO:0000256" key="11">
    <source>
        <dbReference type="ARBA" id="ARBA00022475"/>
    </source>
</evidence>
<evidence type="ECO:0000256" key="17">
    <source>
        <dbReference type="ARBA" id="ARBA00022782"/>
    </source>
</evidence>
<dbReference type="InterPro" id="IPR038765">
    <property type="entry name" value="Papain-like_cys_pep_sf"/>
</dbReference>
<comment type="similarity">
    <text evidence="7">Belongs to the DRC7 family.</text>
</comment>
<evidence type="ECO:0000259" key="42">
    <source>
        <dbReference type="PROSITE" id="PS50221"/>
    </source>
</evidence>
<dbReference type="InterPro" id="IPR003910">
    <property type="entry name" value="GPR1/GPR3/GPR5"/>
</dbReference>
<dbReference type="Pfam" id="PF24671">
    <property type="entry name" value="DRC7_C"/>
    <property type="match status" value="1"/>
</dbReference>
<dbReference type="GO" id="GO:0007155">
    <property type="term" value="P:cell adhesion"/>
    <property type="evidence" value="ECO:0007669"/>
    <property type="project" value="UniProtKB-KW"/>
</dbReference>
<dbReference type="InterPro" id="IPR017981">
    <property type="entry name" value="GPCR_2-like_7TM"/>
</dbReference>
<dbReference type="PROSITE" id="PS50221">
    <property type="entry name" value="GAIN_B"/>
    <property type="match status" value="2"/>
</dbReference>
<dbReference type="InterPro" id="IPR056291">
    <property type="entry name" value="MORN_DRC7"/>
</dbReference>
<feature type="transmembrane region" description="Helical" evidence="41">
    <location>
        <begin position="1195"/>
        <end position="1215"/>
    </location>
</feature>
<dbReference type="Proteomes" id="UP000308365">
    <property type="component" value="Unassembled WGS sequence"/>
</dbReference>
<reference evidence="45" key="1">
    <citation type="journal article" date="2019" name="IScience">
        <title>Narwhal Genome Reveals Long-Term Low Genetic Diversity despite Current Large Abundance Size.</title>
        <authorList>
            <person name="Westbury M.V."/>
            <person name="Petersen B."/>
            <person name="Garde E."/>
            <person name="Heide-Jorgensen M.P."/>
            <person name="Lorenzen E.D."/>
        </authorList>
    </citation>
    <scope>NUCLEOTIDE SEQUENCE [LARGE SCALE GENOMIC DNA]</scope>
</reference>
<keyword evidence="27" id="KW-1015">Disulfide bond</keyword>
<feature type="domain" description="GAIN-B" evidence="42">
    <location>
        <begin position="867"/>
        <end position="1022"/>
    </location>
</feature>
<feature type="transmembrane region" description="Helical" evidence="41">
    <location>
        <begin position="598"/>
        <end position="620"/>
    </location>
</feature>
<feature type="transmembrane region" description="Helical" evidence="41">
    <location>
        <begin position="1264"/>
        <end position="1286"/>
    </location>
</feature>
<keyword evidence="19" id="KW-0282">Flagellum</keyword>
<evidence type="ECO:0000256" key="27">
    <source>
        <dbReference type="ARBA" id="ARBA00023157"/>
    </source>
</evidence>
<evidence type="ECO:0000256" key="5">
    <source>
        <dbReference type="ARBA" id="ARBA00004651"/>
    </source>
</evidence>
<evidence type="ECO:0000256" key="35">
    <source>
        <dbReference type="ARBA" id="ARBA00066253"/>
    </source>
</evidence>
<keyword evidence="31" id="KW-0807">Transducer</keyword>
<evidence type="ECO:0000256" key="29">
    <source>
        <dbReference type="ARBA" id="ARBA00023180"/>
    </source>
</evidence>
<evidence type="ECO:0000256" key="20">
    <source>
        <dbReference type="ARBA" id="ARBA00022889"/>
    </source>
</evidence>
<accession>A0A4U1F566</accession>
<evidence type="ECO:0000256" key="2">
    <source>
        <dbReference type="ARBA" id="ARBA00004285"/>
    </source>
</evidence>
<feature type="transmembrane region" description="Helical" evidence="41">
    <location>
        <begin position="504"/>
        <end position="526"/>
    </location>
</feature>
<keyword evidence="32" id="KW-0966">Cell projection</keyword>
<evidence type="ECO:0000256" key="3">
    <source>
        <dbReference type="ARBA" id="ARBA00004430"/>
    </source>
</evidence>
<feature type="transmembrane region" description="Helical" evidence="41">
    <location>
        <begin position="564"/>
        <end position="586"/>
    </location>
</feature>
<keyword evidence="18" id="KW-0832">Ubl conjugation</keyword>
<dbReference type="GO" id="GO:0016477">
    <property type="term" value="P:cell migration"/>
    <property type="evidence" value="ECO:0007669"/>
    <property type="project" value="UniProtKB-ARBA"/>
</dbReference>
<dbReference type="GO" id="GO:0090330">
    <property type="term" value="P:regulation of platelet aggregation"/>
    <property type="evidence" value="ECO:0007669"/>
    <property type="project" value="UniProtKB-ARBA"/>
</dbReference>
<feature type="compositionally biased region" description="Acidic residues" evidence="40">
    <location>
        <begin position="1716"/>
        <end position="1730"/>
    </location>
</feature>
<keyword evidence="25" id="KW-0969">Cilium</keyword>
<dbReference type="Pfam" id="PF00002">
    <property type="entry name" value="7tm_2"/>
    <property type="match status" value="2"/>
</dbReference>
<feature type="transmembrane region" description="Helical" evidence="41">
    <location>
        <begin position="1065"/>
        <end position="1085"/>
    </location>
</feature>
<evidence type="ECO:0000256" key="31">
    <source>
        <dbReference type="ARBA" id="ARBA00023224"/>
    </source>
</evidence>
<evidence type="ECO:0000256" key="36">
    <source>
        <dbReference type="ARBA" id="ARBA00070211"/>
    </source>
</evidence>
<evidence type="ECO:0000256" key="25">
    <source>
        <dbReference type="ARBA" id="ARBA00023069"/>
    </source>
</evidence>
<feature type="domain" description="G-protein coupled receptors family 2 profile 2" evidence="43">
    <location>
        <begin position="1028"/>
        <end position="1285"/>
    </location>
</feature>
<dbReference type="PRINTS" id="PR01422">
    <property type="entry name" value="GPR56ORPHANR"/>
</dbReference>
<evidence type="ECO:0000256" key="19">
    <source>
        <dbReference type="ARBA" id="ARBA00022846"/>
    </source>
</evidence>
<evidence type="ECO:0000256" key="28">
    <source>
        <dbReference type="ARBA" id="ARBA00023170"/>
    </source>
</evidence>
<dbReference type="CDD" id="cd15442">
    <property type="entry name" value="7tmB2_GPR97"/>
    <property type="match status" value="1"/>
</dbReference>
<dbReference type="InterPro" id="IPR033551">
    <property type="entry name" value="DRC7/lobo"/>
</dbReference>
<keyword evidence="23" id="KW-0297">G-protein coupled receptor</keyword>
<keyword evidence="14" id="KW-0358">Heparin-binding</keyword>
<feature type="coiled-coil region" evidence="39">
    <location>
        <begin position="1333"/>
        <end position="1364"/>
    </location>
</feature>
<name>A0A4U1F566_MONMO</name>
<dbReference type="Pfam" id="PF18587">
    <property type="entry name" value="PLL"/>
    <property type="match status" value="1"/>
</dbReference>
<feature type="domain" description="GAIN-B" evidence="42">
    <location>
        <begin position="233"/>
        <end position="390"/>
    </location>
</feature>
<dbReference type="InterPro" id="IPR056292">
    <property type="entry name" value="DRC7_C"/>
</dbReference>
<dbReference type="GO" id="GO:0048646">
    <property type="term" value="P:anatomical structure formation involved in morphogenesis"/>
    <property type="evidence" value="ECO:0007669"/>
    <property type="project" value="UniProtKB-ARBA"/>
</dbReference>
<evidence type="ECO:0000313" key="44">
    <source>
        <dbReference type="EMBL" id="TKC44532.1"/>
    </source>
</evidence>
<dbReference type="Gene3D" id="1.20.1070.10">
    <property type="entry name" value="Rhodopsin 7-helix transmembrane proteins"/>
    <property type="match status" value="2"/>
</dbReference>
<dbReference type="InterPro" id="IPR040679">
    <property type="entry name" value="PLL"/>
</dbReference>
<feature type="transmembrane region" description="Helical" evidence="41">
    <location>
        <begin position="626"/>
        <end position="648"/>
    </location>
</feature>
<feature type="region of interest" description="Disordered" evidence="40">
    <location>
        <begin position="1588"/>
        <end position="1621"/>
    </location>
</feature>
<dbReference type="Pfam" id="PF24667">
    <property type="entry name" value="MORN_DRC7"/>
    <property type="match status" value="1"/>
</dbReference>
<dbReference type="PANTHER" id="PTHR35249:SF2">
    <property type="entry name" value="DYNEIN REGULATORY COMPLEX SUBUNIT 7"/>
    <property type="match status" value="1"/>
</dbReference>
<dbReference type="InterPro" id="IPR046338">
    <property type="entry name" value="GAIN_dom_sf"/>
</dbReference>
<feature type="transmembrane region" description="Helical" evidence="41">
    <location>
        <begin position="1236"/>
        <end position="1258"/>
    </location>
</feature>
<evidence type="ECO:0000256" key="9">
    <source>
        <dbReference type="ARBA" id="ARBA00019701"/>
    </source>
</evidence>
<dbReference type="GO" id="GO:0042127">
    <property type="term" value="P:regulation of cell population proliferation"/>
    <property type="evidence" value="ECO:0007669"/>
    <property type="project" value="UniProtKB-ARBA"/>
</dbReference>
<dbReference type="PANTHER" id="PTHR35249">
    <property type="entry name" value="DYNEIN REGULATORY COMPLEX SUBUNIT 7"/>
    <property type="match status" value="1"/>
</dbReference>
<keyword evidence="13" id="KW-0964">Secreted</keyword>
<keyword evidence="28" id="KW-0675">Receptor</keyword>
<feature type="transmembrane region" description="Helical" evidence="41">
    <location>
        <begin position="466"/>
        <end position="484"/>
    </location>
</feature>
<evidence type="ECO:0000256" key="15">
    <source>
        <dbReference type="ARBA" id="ARBA00022692"/>
    </source>
</evidence>
<evidence type="ECO:0000256" key="40">
    <source>
        <dbReference type="SAM" id="MobiDB-lite"/>
    </source>
</evidence>
<keyword evidence="20" id="KW-0130">Cell adhesion</keyword>
<feature type="compositionally biased region" description="Basic and acidic residues" evidence="40">
    <location>
        <begin position="1731"/>
        <end position="1741"/>
    </location>
</feature>
<dbReference type="InterPro" id="IPR000832">
    <property type="entry name" value="GPCR_2_secretin-like"/>
</dbReference>
<feature type="transmembrane region" description="Helical" evidence="41">
    <location>
        <begin position="400"/>
        <end position="422"/>
    </location>
</feature>
<dbReference type="GO" id="GO:0008201">
    <property type="term" value="F:heparin binding"/>
    <property type="evidence" value="ECO:0007669"/>
    <property type="project" value="UniProtKB-KW"/>
</dbReference>
<evidence type="ECO:0000256" key="21">
    <source>
        <dbReference type="ARBA" id="ARBA00022902"/>
    </source>
</evidence>
<dbReference type="Gene3D" id="2.60.220.50">
    <property type="match status" value="2"/>
</dbReference>
<feature type="non-terminal residue" evidence="44">
    <location>
        <position position="1"/>
    </location>
</feature>
<evidence type="ECO:0000256" key="33">
    <source>
        <dbReference type="ARBA" id="ARBA00033134"/>
    </source>
</evidence>